<feature type="region of interest" description="Disordered" evidence="1">
    <location>
        <begin position="224"/>
        <end position="246"/>
    </location>
</feature>
<dbReference type="AlphaFoldDB" id="A0A5S4WSY1"/>
<comment type="caution">
    <text evidence="2">The sequence shown here is derived from an EMBL/GenBank/DDBJ whole genome shotgun (WGS) entry which is preliminary data.</text>
</comment>
<sequence length="246" mass="28390">MYQHLLDRPDVFARAKYKRRIQMALRMVALSRAKDGNWFARKGIPEDVRDPYARLYGVRREAHLRLPRDTPHHEAKTQLAEWMAEIETRIATLRAQSNGEGHPLTKLNAIALSGRWYSWFVKQHEGDPGKPKYWREFSDHVVWNVIRPEAPDDYEDDPKADSQWDWAREPDVREAVRPQIAELARVATFLASEGKALNPTAYALFVDAVSDNLLVAASTLEKRANGDYSRDETPDAFPPFTDRARH</sequence>
<evidence type="ECO:0000313" key="3">
    <source>
        <dbReference type="Proteomes" id="UP000324853"/>
    </source>
</evidence>
<evidence type="ECO:0000256" key="1">
    <source>
        <dbReference type="SAM" id="MobiDB-lite"/>
    </source>
</evidence>
<feature type="non-terminal residue" evidence="2">
    <location>
        <position position="246"/>
    </location>
</feature>
<evidence type="ECO:0000313" key="2">
    <source>
        <dbReference type="EMBL" id="TYL85125.1"/>
    </source>
</evidence>
<gene>
    <name evidence="2" type="ORF">FXB38_12610</name>
</gene>
<accession>A0A5S4WSY1</accession>
<proteinExistence type="predicted"/>
<protein>
    <submittedName>
        <fullName evidence="2">Uncharacterized protein</fullName>
    </submittedName>
</protein>
<organism evidence="2 3">
    <name type="scientific">Bradyrhizobium cytisi</name>
    <dbReference type="NCBI Taxonomy" id="515489"/>
    <lineage>
        <taxon>Bacteria</taxon>
        <taxon>Pseudomonadati</taxon>
        <taxon>Pseudomonadota</taxon>
        <taxon>Alphaproteobacteria</taxon>
        <taxon>Hyphomicrobiales</taxon>
        <taxon>Nitrobacteraceae</taxon>
        <taxon>Bradyrhizobium</taxon>
    </lineage>
</organism>
<dbReference type="RefSeq" id="WP_210250909.1">
    <property type="nucleotide sequence ID" value="NZ_VSSR01000020.1"/>
</dbReference>
<feature type="compositionally biased region" description="Basic and acidic residues" evidence="1">
    <location>
        <begin position="224"/>
        <end position="233"/>
    </location>
</feature>
<reference evidence="2 3" key="1">
    <citation type="submission" date="2019-08" db="EMBL/GenBank/DDBJ databases">
        <title>Bradyrhizobium hipponensis sp. nov., a rhizobium isolated from a Lupinus angustifolius root nodule in Tunisia.</title>
        <authorList>
            <person name="Off K."/>
            <person name="Rejili M."/>
            <person name="Mars M."/>
            <person name="Brachmann A."/>
            <person name="Marin M."/>
        </authorList>
    </citation>
    <scope>NUCLEOTIDE SEQUENCE [LARGE SCALE GENOMIC DNA]</scope>
    <source>
        <strain evidence="2 3">CTAW11</strain>
    </source>
</reference>
<dbReference type="Proteomes" id="UP000324853">
    <property type="component" value="Unassembled WGS sequence"/>
</dbReference>
<dbReference type="EMBL" id="VSSR01000020">
    <property type="protein sequence ID" value="TYL85125.1"/>
    <property type="molecule type" value="Genomic_DNA"/>
</dbReference>
<name>A0A5S4WSY1_9BRAD</name>
<keyword evidence="3" id="KW-1185">Reference proteome</keyword>